<name>A0A2W7QAA0_9RHOB</name>
<dbReference type="SUPFAM" id="SSF47090">
    <property type="entry name" value="PGBD-like"/>
    <property type="match status" value="1"/>
</dbReference>
<sequence>MTRLLALVLIMSLPGCVAANVETSPRPEARGESRGSAQSGDFSTWLQGFEGRARAAGISQATIAQARPQMQYLPQSIALDRRQSEFGARVWEYMDSAVTSGRIVQGQAAMRQHAGVLARIEGRYGVPPEVVVAIWGIETSFGANRGATNTLATLATLAKDGRRGAFFEGQLIDALKIVQAGDIRADAMIGSWAGAFGHTQFMPSSYLTYAVDFTGNGRRDVWGADPSDALASAANYLARRGWTRGQLWAVEVTLPAGFDLGATGQRQSAEAWGRAGLRPAGGGALAVGASRLILPGGARGPALLAYDNYDVLKEYNISDAYVLALGHLSDRLRGGGALRGQWPRGDRALSLAERTELQRRLTALGHDTAGIDGRIGPATVAAVQAWQRSVGLPPDGYINADILARLRS</sequence>
<dbReference type="InterPro" id="IPR011970">
    <property type="entry name" value="MltB_2"/>
</dbReference>
<feature type="chain" id="PRO_5015953322" evidence="1">
    <location>
        <begin position="20"/>
        <end position="408"/>
    </location>
</feature>
<keyword evidence="1" id="KW-0732">Signal</keyword>
<reference evidence="4 5" key="1">
    <citation type="submission" date="2018-06" db="EMBL/GenBank/DDBJ databases">
        <title>Genomic Encyclopedia of Archaeal and Bacterial Type Strains, Phase II (KMG-II): from individual species to whole genera.</title>
        <authorList>
            <person name="Goeker M."/>
        </authorList>
    </citation>
    <scope>NUCLEOTIDE SEQUENCE [LARGE SCALE GENOMIC DNA]</scope>
    <source>
        <strain evidence="4 5">DSM 13087</strain>
    </source>
</reference>
<dbReference type="AlphaFoldDB" id="A0A2W7QAA0"/>
<feature type="domain" description="Transglycosylase SLT" evidence="3">
    <location>
        <begin position="42"/>
        <end position="330"/>
    </location>
</feature>
<dbReference type="Gene3D" id="1.10.101.10">
    <property type="entry name" value="PGBD-like superfamily/PGBD"/>
    <property type="match status" value="1"/>
</dbReference>
<comment type="caution">
    <text evidence="4">The sequence shown here is derived from an EMBL/GenBank/DDBJ whole genome shotgun (WGS) entry which is preliminary data.</text>
</comment>
<protein>
    <submittedName>
        <fullName evidence="4">Membrane-bound lytic murein transglycosylase B</fullName>
    </submittedName>
</protein>
<evidence type="ECO:0000259" key="3">
    <source>
        <dbReference type="Pfam" id="PF13406"/>
    </source>
</evidence>
<dbReference type="InterPro" id="IPR036365">
    <property type="entry name" value="PGBD-like_sf"/>
</dbReference>
<accession>A0A2W7QAA0</accession>
<dbReference type="Gene3D" id="1.10.8.350">
    <property type="entry name" value="Bacterial muramidase"/>
    <property type="match status" value="1"/>
</dbReference>
<dbReference type="RefSeq" id="WP_111361271.1">
    <property type="nucleotide sequence ID" value="NZ_MEHT01000017.1"/>
</dbReference>
<evidence type="ECO:0000256" key="1">
    <source>
        <dbReference type="SAM" id="SignalP"/>
    </source>
</evidence>
<evidence type="ECO:0000313" key="5">
    <source>
        <dbReference type="Proteomes" id="UP000249364"/>
    </source>
</evidence>
<dbReference type="SUPFAM" id="SSF53955">
    <property type="entry name" value="Lysozyme-like"/>
    <property type="match status" value="1"/>
</dbReference>
<dbReference type="Pfam" id="PF13406">
    <property type="entry name" value="SLT_2"/>
    <property type="match status" value="1"/>
</dbReference>
<dbReference type="GO" id="GO:0009253">
    <property type="term" value="P:peptidoglycan catabolic process"/>
    <property type="evidence" value="ECO:0007669"/>
    <property type="project" value="TreeGrafter"/>
</dbReference>
<keyword evidence="5" id="KW-1185">Reference proteome</keyword>
<dbReference type="Proteomes" id="UP000249364">
    <property type="component" value="Unassembled WGS sequence"/>
</dbReference>
<organism evidence="4 5">
    <name type="scientific">Roseinatronobacter thiooxidans</name>
    <dbReference type="NCBI Taxonomy" id="121821"/>
    <lineage>
        <taxon>Bacteria</taxon>
        <taxon>Pseudomonadati</taxon>
        <taxon>Pseudomonadota</taxon>
        <taxon>Alphaproteobacteria</taxon>
        <taxon>Rhodobacterales</taxon>
        <taxon>Paracoccaceae</taxon>
        <taxon>Roseinatronobacter</taxon>
    </lineage>
</organism>
<dbReference type="OrthoDB" id="9808544at2"/>
<dbReference type="InterPro" id="IPR023346">
    <property type="entry name" value="Lysozyme-like_dom_sf"/>
</dbReference>
<dbReference type="PANTHER" id="PTHR30163:SF8">
    <property type="entry name" value="LYTIC MUREIN TRANSGLYCOSYLASE"/>
    <property type="match status" value="1"/>
</dbReference>
<proteinExistence type="predicted"/>
<dbReference type="CDD" id="cd13399">
    <property type="entry name" value="Slt35-like"/>
    <property type="match status" value="1"/>
</dbReference>
<dbReference type="PANTHER" id="PTHR30163">
    <property type="entry name" value="MEMBRANE-BOUND LYTIC MUREIN TRANSGLYCOSYLASE B"/>
    <property type="match status" value="1"/>
</dbReference>
<feature type="signal peptide" evidence="1">
    <location>
        <begin position="1"/>
        <end position="19"/>
    </location>
</feature>
<dbReference type="STRING" id="121821.GCA_001870675_00841"/>
<evidence type="ECO:0000259" key="2">
    <source>
        <dbReference type="Pfam" id="PF01471"/>
    </source>
</evidence>
<dbReference type="InterPro" id="IPR043426">
    <property type="entry name" value="MltB-like"/>
</dbReference>
<dbReference type="NCBIfam" id="TIGR02283">
    <property type="entry name" value="MltB_2"/>
    <property type="match status" value="1"/>
</dbReference>
<dbReference type="EMBL" id="QKZQ01000007">
    <property type="protein sequence ID" value="PZX44566.1"/>
    <property type="molecule type" value="Genomic_DNA"/>
</dbReference>
<dbReference type="Gene3D" id="1.10.530.10">
    <property type="match status" value="1"/>
</dbReference>
<gene>
    <name evidence="4" type="ORF">LY56_01814</name>
</gene>
<dbReference type="GO" id="GO:0008933">
    <property type="term" value="F:peptidoglycan lytic transglycosylase activity"/>
    <property type="evidence" value="ECO:0007669"/>
    <property type="project" value="TreeGrafter"/>
</dbReference>
<dbReference type="InterPro" id="IPR031304">
    <property type="entry name" value="SLT_2"/>
</dbReference>
<dbReference type="InterPro" id="IPR036366">
    <property type="entry name" value="PGBDSf"/>
</dbReference>
<evidence type="ECO:0000313" key="4">
    <source>
        <dbReference type="EMBL" id="PZX44566.1"/>
    </source>
</evidence>
<dbReference type="InterPro" id="IPR002477">
    <property type="entry name" value="Peptidoglycan-bd-like"/>
</dbReference>
<feature type="domain" description="Peptidoglycan binding-like" evidence="2">
    <location>
        <begin position="352"/>
        <end position="406"/>
    </location>
</feature>
<dbReference type="Pfam" id="PF01471">
    <property type="entry name" value="PG_binding_1"/>
    <property type="match status" value="1"/>
</dbReference>